<name>M3DDC2_STREZ</name>
<dbReference type="AlphaFoldDB" id="M3DDC2"/>
<reference evidence="1 2" key="1">
    <citation type="journal article" date="2013" name="Genome Announc.">
        <title>Draft Genome Sequence of Streptomyces gancidicus Strain BKS 13-15.</title>
        <authorList>
            <person name="Kumar S."/>
            <person name="Kaur N."/>
            <person name="Singh N.K."/>
            <person name="Raghava G.P."/>
            <person name="Mayilraj S."/>
        </authorList>
    </citation>
    <scope>NUCLEOTIDE SEQUENCE [LARGE SCALE GENOMIC DNA]</scope>
    <source>
        <strain evidence="1 2">BKS 13-15</strain>
    </source>
</reference>
<evidence type="ECO:0000313" key="1">
    <source>
        <dbReference type="EMBL" id="EMF27810.1"/>
    </source>
</evidence>
<gene>
    <name evidence="1" type="ORF">H114_17103</name>
</gene>
<sequence length="96" mass="10934">MYSYGPIFRYFATPFTKDMFGETLLPLPTWEWTACSITPTLLIWLARRPTDWATLSAERTILRIALTFHLLYGLAGALLKVNGFSGLRWSRASSDT</sequence>
<evidence type="ECO:0000313" key="2">
    <source>
        <dbReference type="Proteomes" id="UP000011732"/>
    </source>
</evidence>
<accession>M3DDC2</accession>
<protein>
    <submittedName>
        <fullName evidence="1">Uncharacterized protein</fullName>
    </submittedName>
</protein>
<dbReference type="Proteomes" id="UP000011732">
    <property type="component" value="Unassembled WGS sequence"/>
</dbReference>
<keyword evidence="2" id="KW-1185">Reference proteome</keyword>
<organism evidence="1 2">
    <name type="scientific">Streptomyces gancidicus BKS 13-15</name>
    <dbReference type="NCBI Taxonomy" id="1284664"/>
    <lineage>
        <taxon>Bacteria</taxon>
        <taxon>Bacillati</taxon>
        <taxon>Actinomycetota</taxon>
        <taxon>Actinomycetes</taxon>
        <taxon>Kitasatosporales</taxon>
        <taxon>Streptomycetaceae</taxon>
        <taxon>Streptomyces</taxon>
        <taxon>Streptomyces pseudogriseolus group</taxon>
    </lineage>
</organism>
<proteinExistence type="predicted"/>
<dbReference type="EMBL" id="AOHP01000069">
    <property type="protein sequence ID" value="EMF27810.1"/>
    <property type="molecule type" value="Genomic_DNA"/>
</dbReference>
<comment type="caution">
    <text evidence="1">The sequence shown here is derived from an EMBL/GenBank/DDBJ whole genome shotgun (WGS) entry which is preliminary data.</text>
</comment>